<dbReference type="SMART" id="SM00355">
    <property type="entry name" value="ZnF_C2H2"/>
    <property type="match status" value="3"/>
</dbReference>
<organism evidence="8 9">
    <name type="scientific">Haemaphysalis longicornis</name>
    <name type="common">Bush tick</name>
    <dbReference type="NCBI Taxonomy" id="44386"/>
    <lineage>
        <taxon>Eukaryota</taxon>
        <taxon>Metazoa</taxon>
        <taxon>Ecdysozoa</taxon>
        <taxon>Arthropoda</taxon>
        <taxon>Chelicerata</taxon>
        <taxon>Arachnida</taxon>
        <taxon>Acari</taxon>
        <taxon>Parasitiformes</taxon>
        <taxon>Ixodida</taxon>
        <taxon>Ixodoidea</taxon>
        <taxon>Ixodidae</taxon>
        <taxon>Haemaphysalinae</taxon>
        <taxon>Haemaphysalis</taxon>
    </lineage>
</organism>
<evidence type="ECO:0000256" key="3">
    <source>
        <dbReference type="ARBA" id="ARBA00022771"/>
    </source>
</evidence>
<feature type="domain" description="C2H2-type" evidence="7">
    <location>
        <begin position="272"/>
        <end position="301"/>
    </location>
</feature>
<feature type="domain" description="C2H2-type" evidence="7">
    <location>
        <begin position="302"/>
        <end position="324"/>
    </location>
</feature>
<evidence type="ECO:0000256" key="4">
    <source>
        <dbReference type="ARBA" id="ARBA00022833"/>
    </source>
</evidence>
<dbReference type="PROSITE" id="PS00028">
    <property type="entry name" value="ZINC_FINGER_C2H2_1"/>
    <property type="match status" value="3"/>
</dbReference>
<evidence type="ECO:0000256" key="5">
    <source>
        <dbReference type="PROSITE-ProRule" id="PRU00042"/>
    </source>
</evidence>
<dbReference type="OMA" id="NIRRPER"/>
<feature type="region of interest" description="Disordered" evidence="6">
    <location>
        <begin position="50"/>
        <end position="173"/>
    </location>
</feature>
<proteinExistence type="predicted"/>
<feature type="compositionally biased region" description="Pro residues" evidence="6">
    <location>
        <begin position="119"/>
        <end position="131"/>
    </location>
</feature>
<keyword evidence="4" id="KW-0862">Zinc</keyword>
<gene>
    <name evidence="8" type="ORF">HPB48_014091</name>
</gene>
<dbReference type="InterPro" id="IPR036236">
    <property type="entry name" value="Znf_C2H2_sf"/>
</dbReference>
<dbReference type="GO" id="GO:0008270">
    <property type="term" value="F:zinc ion binding"/>
    <property type="evidence" value="ECO:0007669"/>
    <property type="project" value="UniProtKB-KW"/>
</dbReference>
<evidence type="ECO:0000259" key="7">
    <source>
        <dbReference type="PROSITE" id="PS50157"/>
    </source>
</evidence>
<keyword evidence="3 5" id="KW-0863">Zinc-finger</keyword>
<dbReference type="VEuPathDB" id="VectorBase:HLOH_056931"/>
<dbReference type="PANTHER" id="PTHR23235">
    <property type="entry name" value="KRUEPPEL-LIKE TRANSCRIPTION FACTOR"/>
    <property type="match status" value="1"/>
</dbReference>
<dbReference type="PANTHER" id="PTHR23235:SF139">
    <property type="entry name" value="HUCKEBEIN"/>
    <property type="match status" value="1"/>
</dbReference>
<feature type="domain" description="C2H2-type" evidence="7">
    <location>
        <begin position="244"/>
        <end position="271"/>
    </location>
</feature>
<dbReference type="GO" id="GO:0000978">
    <property type="term" value="F:RNA polymerase II cis-regulatory region sequence-specific DNA binding"/>
    <property type="evidence" value="ECO:0007669"/>
    <property type="project" value="TreeGrafter"/>
</dbReference>
<dbReference type="EMBL" id="JABSTR010000001">
    <property type="protein sequence ID" value="KAH9363127.1"/>
    <property type="molecule type" value="Genomic_DNA"/>
</dbReference>
<evidence type="ECO:0000256" key="2">
    <source>
        <dbReference type="ARBA" id="ARBA00022737"/>
    </source>
</evidence>
<comment type="caution">
    <text evidence="8">The sequence shown here is derived from an EMBL/GenBank/DDBJ whole genome shotgun (WGS) entry which is preliminary data.</text>
</comment>
<dbReference type="SUPFAM" id="SSF57667">
    <property type="entry name" value="beta-beta-alpha zinc fingers"/>
    <property type="match status" value="2"/>
</dbReference>
<dbReference type="Gene3D" id="3.30.160.60">
    <property type="entry name" value="Classic Zinc Finger"/>
    <property type="match status" value="3"/>
</dbReference>
<reference evidence="8 9" key="1">
    <citation type="journal article" date="2020" name="Cell">
        <title>Large-Scale Comparative Analyses of Tick Genomes Elucidate Their Genetic Diversity and Vector Capacities.</title>
        <authorList>
            <consortium name="Tick Genome and Microbiome Consortium (TIGMIC)"/>
            <person name="Jia N."/>
            <person name="Wang J."/>
            <person name="Shi W."/>
            <person name="Du L."/>
            <person name="Sun Y."/>
            <person name="Zhan W."/>
            <person name="Jiang J.F."/>
            <person name="Wang Q."/>
            <person name="Zhang B."/>
            <person name="Ji P."/>
            <person name="Bell-Sakyi L."/>
            <person name="Cui X.M."/>
            <person name="Yuan T.T."/>
            <person name="Jiang B.G."/>
            <person name="Yang W.F."/>
            <person name="Lam T.T."/>
            <person name="Chang Q.C."/>
            <person name="Ding S.J."/>
            <person name="Wang X.J."/>
            <person name="Zhu J.G."/>
            <person name="Ruan X.D."/>
            <person name="Zhao L."/>
            <person name="Wei J.T."/>
            <person name="Ye R.Z."/>
            <person name="Que T.C."/>
            <person name="Du C.H."/>
            <person name="Zhou Y.H."/>
            <person name="Cheng J.X."/>
            <person name="Dai P.F."/>
            <person name="Guo W.B."/>
            <person name="Han X.H."/>
            <person name="Huang E.J."/>
            <person name="Li L.F."/>
            <person name="Wei W."/>
            <person name="Gao Y.C."/>
            <person name="Liu J.Z."/>
            <person name="Shao H.Z."/>
            <person name="Wang X."/>
            <person name="Wang C.C."/>
            <person name="Yang T.C."/>
            <person name="Huo Q.B."/>
            <person name="Li W."/>
            <person name="Chen H.Y."/>
            <person name="Chen S.E."/>
            <person name="Zhou L.G."/>
            <person name="Ni X.B."/>
            <person name="Tian J.H."/>
            <person name="Sheng Y."/>
            <person name="Liu T."/>
            <person name="Pan Y.S."/>
            <person name="Xia L.Y."/>
            <person name="Li J."/>
            <person name="Zhao F."/>
            <person name="Cao W.C."/>
        </authorList>
    </citation>
    <scope>NUCLEOTIDE SEQUENCE [LARGE SCALE GENOMIC DNA]</scope>
    <source>
        <strain evidence="8">HaeL-2018</strain>
    </source>
</reference>
<keyword evidence="9" id="KW-1185">Reference proteome</keyword>
<keyword evidence="1" id="KW-0479">Metal-binding</keyword>
<dbReference type="PROSITE" id="PS50157">
    <property type="entry name" value="ZINC_FINGER_C2H2_2"/>
    <property type="match status" value="3"/>
</dbReference>
<dbReference type="FunFam" id="3.30.160.60:FF:000072">
    <property type="entry name" value="zinc finger protein 143 isoform X1"/>
    <property type="match status" value="1"/>
</dbReference>
<protein>
    <recommendedName>
        <fullName evidence="7">C2H2-type domain-containing protein</fullName>
    </recommendedName>
</protein>
<name>A0A9J6FJZ7_HAELO</name>
<dbReference type="FunFam" id="3.30.160.60:FF:000257">
    <property type="entry name" value="ZXD family zinc finger C"/>
    <property type="match status" value="1"/>
</dbReference>
<accession>A0A9J6FJZ7</accession>
<keyword evidence="2" id="KW-0677">Repeat</keyword>
<dbReference type="GO" id="GO:0000981">
    <property type="term" value="F:DNA-binding transcription factor activity, RNA polymerase II-specific"/>
    <property type="evidence" value="ECO:0007669"/>
    <property type="project" value="TreeGrafter"/>
</dbReference>
<evidence type="ECO:0000256" key="1">
    <source>
        <dbReference type="ARBA" id="ARBA00022723"/>
    </source>
</evidence>
<dbReference type="AlphaFoldDB" id="A0A9J6FJZ7"/>
<dbReference type="Pfam" id="PF00096">
    <property type="entry name" value="zf-C2H2"/>
    <property type="match status" value="3"/>
</dbReference>
<evidence type="ECO:0000313" key="9">
    <source>
        <dbReference type="Proteomes" id="UP000821853"/>
    </source>
</evidence>
<evidence type="ECO:0000256" key="6">
    <source>
        <dbReference type="SAM" id="MobiDB-lite"/>
    </source>
</evidence>
<dbReference type="FunFam" id="3.30.160.60:FF:000100">
    <property type="entry name" value="Zinc finger 45-like"/>
    <property type="match status" value="1"/>
</dbReference>
<dbReference type="InterPro" id="IPR013087">
    <property type="entry name" value="Znf_C2H2_type"/>
</dbReference>
<dbReference type="Proteomes" id="UP000821853">
    <property type="component" value="Chromosome 1"/>
</dbReference>
<sequence>MRSHMRADSCLKAAVCFNLQEADSGLGGAAHPTLGHLKSSGVRRAIAEQTAADHEVRSARGPQPDASPARGVRGAASSHDDGHQSRRARCSLNIRRPEREPPAGVHDVSPSPRLKRGGQPPPSPESPPASRPSPAHCPAGGQSPGRPRCPRLAAPSVPERAMTGKERASPIFRPWAQQQEPGAEPRIAHPEPLYLVPFPPAFPSQLSPWEVAPHAAAAHHAPLLLQQELASRWKQAKKQRPKRFQCPHCKVSFSNNGQLKGHVRIHTGERPFACEHEGCSKTFTRNEELTRHKRIHTGLRPFPCPLCQKPFGRKDHLKKHVKTHQRALLPPGLPYFFAGAPDFLFV</sequence>
<evidence type="ECO:0000313" key="8">
    <source>
        <dbReference type="EMBL" id="KAH9363127.1"/>
    </source>
</evidence>
<dbReference type="OrthoDB" id="8922241at2759"/>